<dbReference type="GO" id="GO:0005829">
    <property type="term" value="C:cytosol"/>
    <property type="evidence" value="ECO:0007669"/>
    <property type="project" value="TreeGrafter"/>
</dbReference>
<feature type="binding site" evidence="8 11">
    <location>
        <position position="189"/>
    </location>
    <ligand>
        <name>NAD(+)</name>
        <dbReference type="ChEBI" id="CHEBI:57540"/>
    </ligand>
</feature>
<dbReference type="NCBIfam" id="TIGR00069">
    <property type="entry name" value="hisD"/>
    <property type="match status" value="1"/>
</dbReference>
<dbReference type="Proteomes" id="UP000315343">
    <property type="component" value="Unassembled WGS sequence"/>
</dbReference>
<feature type="active site" description="Proton acceptor" evidence="8 10">
    <location>
        <position position="326"/>
    </location>
</feature>
<evidence type="ECO:0000256" key="8">
    <source>
        <dbReference type="HAMAP-Rule" id="MF_01024"/>
    </source>
</evidence>
<dbReference type="CDD" id="cd06572">
    <property type="entry name" value="Histidinol_dh"/>
    <property type="match status" value="1"/>
</dbReference>
<dbReference type="PANTHER" id="PTHR21256:SF2">
    <property type="entry name" value="HISTIDINE BIOSYNTHESIS TRIFUNCTIONAL PROTEIN"/>
    <property type="match status" value="1"/>
</dbReference>
<keyword evidence="4 8" id="KW-0479">Metal-binding</keyword>
<comment type="cofactor">
    <cofactor evidence="8 13">
        <name>Zn(2+)</name>
        <dbReference type="ChEBI" id="CHEBI:29105"/>
    </cofactor>
    <text evidence="8 13">Binds 1 zinc ion per subunit.</text>
</comment>
<evidence type="ECO:0000256" key="1">
    <source>
        <dbReference type="ARBA" id="ARBA00003850"/>
    </source>
</evidence>
<keyword evidence="6 8" id="KW-0560">Oxidoreductase</keyword>
<keyword evidence="8" id="KW-0028">Amino-acid biosynthesis</keyword>
<feature type="binding site" evidence="8 12">
    <location>
        <position position="359"/>
    </location>
    <ligand>
        <name>substrate</name>
    </ligand>
</feature>
<feature type="binding site" evidence="8 12">
    <location>
        <position position="413"/>
    </location>
    <ligand>
        <name>substrate</name>
    </ligand>
</feature>
<dbReference type="GO" id="GO:0004399">
    <property type="term" value="F:histidinol dehydrogenase activity"/>
    <property type="evidence" value="ECO:0007669"/>
    <property type="project" value="UniProtKB-UniRule"/>
</dbReference>
<feature type="binding site" evidence="8 13">
    <location>
        <position position="260"/>
    </location>
    <ligand>
        <name>Zn(2+)</name>
        <dbReference type="ChEBI" id="CHEBI:29105"/>
    </ligand>
</feature>
<dbReference type="SUPFAM" id="SSF53720">
    <property type="entry name" value="ALDH-like"/>
    <property type="match status" value="1"/>
</dbReference>
<dbReference type="GO" id="GO:0000105">
    <property type="term" value="P:L-histidine biosynthetic process"/>
    <property type="evidence" value="ECO:0007669"/>
    <property type="project" value="UniProtKB-UniRule"/>
</dbReference>
<dbReference type="Gene3D" id="3.40.50.1980">
    <property type="entry name" value="Nitrogenase molybdenum iron protein domain"/>
    <property type="match status" value="2"/>
</dbReference>
<sequence>MVKIIKEENISDFIEDLQKRNAQDYNNVYETVDEILENVRINKDVALKKYTLEFDGVNIENLEVSPEEIEEAFSTIDPELLETIKKAKENIYTYHMNQKRKGYQFKPEGKDILLGQLINPIEKAGIYVPGGKAAYPSTVLMNAIPAKIAGVEEIIMITPPQKDGKIKDSILVAASLSGVDRIFKVGGAQGIAALAFGTQSIPRVYKITGPGNIFVAAAKRRVSGFVGIDMIAGPSEILIVADDKANPAYIAADMISQAEHDEMAASVLITYSLSLAEKVSKELDRQIKQLERSEIIEKSINNHGAILIADSMKQCIDLANEIAPEHLELLTSNCFELYKSIKNAGAIFLGEYTPEPVGDYFAGPNHTLPTSSTAKFSSALSVDDFIKKTSLIYYSREALKENKDDIVRFAENEGLTGHANAVKIRKL</sequence>
<feature type="binding site" evidence="8 12">
    <location>
        <position position="418"/>
    </location>
    <ligand>
        <name>substrate</name>
    </ligand>
</feature>
<dbReference type="FunFam" id="3.40.50.1980:FF:000026">
    <property type="entry name" value="Histidinol dehydrogenase"/>
    <property type="match status" value="1"/>
</dbReference>
<feature type="binding site" evidence="8 13">
    <location>
        <position position="418"/>
    </location>
    <ligand>
        <name>Zn(2+)</name>
        <dbReference type="ChEBI" id="CHEBI:29105"/>
    </ligand>
</feature>
<comment type="catalytic activity">
    <reaction evidence="7 8">
        <text>L-histidinol + 2 NAD(+) + H2O = L-histidine + 2 NADH + 3 H(+)</text>
        <dbReference type="Rhea" id="RHEA:20641"/>
        <dbReference type="ChEBI" id="CHEBI:15377"/>
        <dbReference type="ChEBI" id="CHEBI:15378"/>
        <dbReference type="ChEBI" id="CHEBI:57540"/>
        <dbReference type="ChEBI" id="CHEBI:57595"/>
        <dbReference type="ChEBI" id="CHEBI:57699"/>
        <dbReference type="ChEBI" id="CHEBI:57945"/>
        <dbReference type="EC" id="1.1.1.23"/>
    </reaction>
</comment>
<comment type="similarity">
    <text evidence="2 8 9 14">Belongs to the histidinol dehydrogenase family.</text>
</comment>
<evidence type="ECO:0000256" key="13">
    <source>
        <dbReference type="PIRSR" id="PIRSR000099-4"/>
    </source>
</evidence>
<evidence type="ECO:0000256" key="6">
    <source>
        <dbReference type="ARBA" id="ARBA00023002"/>
    </source>
</evidence>
<evidence type="ECO:0000256" key="2">
    <source>
        <dbReference type="ARBA" id="ARBA00010178"/>
    </source>
</evidence>
<evidence type="ECO:0000313" key="16">
    <source>
        <dbReference type="Proteomes" id="UP000315343"/>
    </source>
</evidence>
<evidence type="ECO:0000256" key="9">
    <source>
        <dbReference type="PIRNR" id="PIRNR000099"/>
    </source>
</evidence>
<gene>
    <name evidence="8" type="primary">hisD</name>
    <name evidence="15" type="ORF">LY60_00593</name>
</gene>
<feature type="binding site" evidence="8 13">
    <location>
        <position position="257"/>
    </location>
    <ligand>
        <name>Zn(2+)</name>
        <dbReference type="ChEBI" id="CHEBI:29105"/>
    </ligand>
</feature>
<evidence type="ECO:0000256" key="4">
    <source>
        <dbReference type="ARBA" id="ARBA00022723"/>
    </source>
</evidence>
<dbReference type="UniPathway" id="UPA00031">
    <property type="reaction ID" value="UER00014"/>
</dbReference>
<evidence type="ECO:0000256" key="3">
    <source>
        <dbReference type="ARBA" id="ARBA00012965"/>
    </source>
</evidence>
<keyword evidence="16" id="KW-1185">Reference proteome</keyword>
<evidence type="ECO:0000256" key="11">
    <source>
        <dbReference type="PIRSR" id="PIRSR000099-2"/>
    </source>
</evidence>
<dbReference type="RefSeq" id="WP_145079683.1">
    <property type="nucleotide sequence ID" value="NZ_VLKH01000001.1"/>
</dbReference>
<dbReference type="InterPro" id="IPR012131">
    <property type="entry name" value="Hstdl_DH"/>
</dbReference>
<evidence type="ECO:0000256" key="14">
    <source>
        <dbReference type="RuleBase" id="RU004175"/>
    </source>
</evidence>
<evidence type="ECO:0000256" key="12">
    <source>
        <dbReference type="PIRSR" id="PIRSR000099-3"/>
    </source>
</evidence>
<evidence type="ECO:0000256" key="10">
    <source>
        <dbReference type="PIRSR" id="PIRSR000099-1"/>
    </source>
</evidence>
<dbReference type="GO" id="GO:0051287">
    <property type="term" value="F:NAD binding"/>
    <property type="evidence" value="ECO:0007669"/>
    <property type="project" value="InterPro"/>
</dbReference>
<comment type="pathway">
    <text evidence="8">Amino-acid biosynthesis; L-histidine biosynthesis; L-histidine from 5-phospho-alpha-D-ribose 1-diphosphate: step 9/9.</text>
</comment>
<dbReference type="EMBL" id="VLKH01000001">
    <property type="protein sequence ID" value="TWH83971.1"/>
    <property type="molecule type" value="Genomic_DNA"/>
</dbReference>
<keyword evidence="5 8" id="KW-0862">Zinc</keyword>
<dbReference type="InterPro" id="IPR001692">
    <property type="entry name" value="Histidinol_DH_CS"/>
</dbReference>
<dbReference type="PIRSF" id="PIRSF000099">
    <property type="entry name" value="Histidinol_dh"/>
    <property type="match status" value="1"/>
</dbReference>
<evidence type="ECO:0000256" key="7">
    <source>
        <dbReference type="ARBA" id="ARBA00049489"/>
    </source>
</evidence>
<proteinExistence type="inferred from homology"/>
<dbReference type="InterPro" id="IPR022695">
    <property type="entry name" value="Histidinol_DH_monofunct"/>
</dbReference>
<evidence type="ECO:0000313" key="15">
    <source>
        <dbReference type="EMBL" id="TWH83971.1"/>
    </source>
</evidence>
<keyword evidence="8" id="KW-0368">Histidine biosynthesis</keyword>
<feature type="binding site" evidence="8 12">
    <location>
        <position position="235"/>
    </location>
    <ligand>
        <name>substrate</name>
    </ligand>
</feature>
<dbReference type="OrthoDB" id="9805269at2"/>
<feature type="binding site" evidence="8 13">
    <location>
        <position position="359"/>
    </location>
    <ligand>
        <name>Zn(2+)</name>
        <dbReference type="ChEBI" id="CHEBI:29105"/>
    </ligand>
</feature>
<protein>
    <recommendedName>
        <fullName evidence="3 8">Histidinol dehydrogenase</fullName>
        <shortName evidence="8">HDH</shortName>
        <ecNumber evidence="3 8">1.1.1.23</ecNumber>
    </recommendedName>
</protein>
<dbReference type="Pfam" id="PF00815">
    <property type="entry name" value="Histidinol_dh"/>
    <property type="match status" value="1"/>
</dbReference>
<dbReference type="HAMAP" id="MF_01024">
    <property type="entry name" value="HisD"/>
    <property type="match status" value="1"/>
</dbReference>
<dbReference type="EC" id="1.1.1.23" evidence="3 8"/>
<comment type="function">
    <text evidence="1 8">Catalyzes the sequential NAD-dependent oxidations of L-histidinol to L-histidinaldehyde and then to L-histidine.</text>
</comment>
<comment type="caution">
    <text evidence="15">The sequence shown here is derived from an EMBL/GenBank/DDBJ whole genome shotgun (WGS) entry which is preliminary data.</text>
</comment>
<dbReference type="FunFam" id="3.40.50.1980:FF:000001">
    <property type="entry name" value="Histidinol dehydrogenase"/>
    <property type="match status" value="1"/>
</dbReference>
<evidence type="ECO:0000256" key="5">
    <source>
        <dbReference type="ARBA" id="ARBA00022833"/>
    </source>
</evidence>
<feature type="binding site" evidence="8 12">
    <location>
        <position position="257"/>
    </location>
    <ligand>
        <name>substrate</name>
    </ligand>
</feature>
<dbReference type="PROSITE" id="PS00611">
    <property type="entry name" value="HISOL_DEHYDROGENASE"/>
    <property type="match status" value="1"/>
</dbReference>
<feature type="binding site" evidence="8 12">
    <location>
        <position position="326"/>
    </location>
    <ligand>
        <name>substrate</name>
    </ligand>
</feature>
<dbReference type="PANTHER" id="PTHR21256">
    <property type="entry name" value="HISTIDINOL DEHYDROGENASE HDH"/>
    <property type="match status" value="1"/>
</dbReference>
<dbReference type="GO" id="GO:0008270">
    <property type="term" value="F:zinc ion binding"/>
    <property type="evidence" value="ECO:0007669"/>
    <property type="project" value="UniProtKB-UniRule"/>
</dbReference>
<keyword evidence="8 11" id="KW-0520">NAD</keyword>
<dbReference type="Gene3D" id="1.20.5.1300">
    <property type="match status" value="1"/>
</dbReference>
<dbReference type="InterPro" id="IPR016161">
    <property type="entry name" value="Ald_DH/histidinol_DH"/>
</dbReference>
<name>A0A562JL75_9FIRM</name>
<dbReference type="PRINTS" id="PR00083">
    <property type="entry name" value="HOLDHDRGNASE"/>
</dbReference>
<feature type="binding site" evidence="8 12">
    <location>
        <position position="260"/>
    </location>
    <ligand>
        <name>substrate</name>
    </ligand>
</feature>
<dbReference type="AlphaFoldDB" id="A0A562JL75"/>
<feature type="binding site" evidence="8 11">
    <location>
        <position position="127"/>
    </location>
    <ligand>
        <name>NAD(+)</name>
        <dbReference type="ChEBI" id="CHEBI:57540"/>
    </ligand>
</feature>
<accession>A0A562JL75</accession>
<feature type="binding site" evidence="8 11">
    <location>
        <position position="212"/>
    </location>
    <ligand>
        <name>NAD(+)</name>
        <dbReference type="ChEBI" id="CHEBI:57540"/>
    </ligand>
</feature>
<reference evidence="15 16" key="1">
    <citation type="submission" date="2019-07" db="EMBL/GenBank/DDBJ databases">
        <title>Genomic Encyclopedia of Type Strains, Phase I: the one thousand microbial genomes (KMG-I) project.</title>
        <authorList>
            <person name="Kyrpides N."/>
        </authorList>
    </citation>
    <scope>NUCLEOTIDE SEQUENCE [LARGE SCALE GENOMIC DNA]</scope>
    <source>
        <strain evidence="15 16">DSM 13558</strain>
    </source>
</reference>
<feature type="active site" description="Proton acceptor" evidence="8 10">
    <location>
        <position position="325"/>
    </location>
</feature>
<organism evidence="15 16">
    <name type="scientific">Sedimentibacter saalensis</name>
    <dbReference type="NCBI Taxonomy" id="130788"/>
    <lineage>
        <taxon>Bacteria</taxon>
        <taxon>Bacillati</taxon>
        <taxon>Bacillota</taxon>
        <taxon>Tissierellia</taxon>
        <taxon>Sedimentibacter</taxon>
    </lineage>
</organism>